<evidence type="ECO:0000259" key="6">
    <source>
        <dbReference type="Pfam" id="PF02931"/>
    </source>
</evidence>
<keyword evidence="3 5" id="KW-1133">Transmembrane helix</keyword>
<dbReference type="CDD" id="cd19051">
    <property type="entry name" value="LGIC_TM_cation"/>
    <property type="match status" value="1"/>
</dbReference>
<dbReference type="PANTHER" id="PTHR18945">
    <property type="entry name" value="NEUROTRANSMITTER GATED ION CHANNEL"/>
    <property type="match status" value="1"/>
</dbReference>
<comment type="caution">
    <text evidence="8">The sequence shown here is derived from an EMBL/GenBank/DDBJ whole genome shotgun (WGS) entry which is preliminary data.</text>
</comment>
<feature type="transmembrane region" description="Helical" evidence="5">
    <location>
        <begin position="226"/>
        <end position="250"/>
    </location>
</feature>
<feature type="domain" description="Neurotransmitter-gated ion-channel transmembrane" evidence="7">
    <location>
        <begin position="232"/>
        <end position="313"/>
    </location>
</feature>
<gene>
    <name evidence="8" type="ORF">DPMN_108227</name>
</gene>
<feature type="signal peptide" evidence="5">
    <location>
        <begin position="1"/>
        <end position="17"/>
    </location>
</feature>
<keyword evidence="4 5" id="KW-0472">Membrane</keyword>
<feature type="transmembrane region" description="Helical" evidence="5">
    <location>
        <begin position="257"/>
        <end position="275"/>
    </location>
</feature>
<comment type="similarity">
    <text evidence="5">Belongs to the ligand-gated ion channel (TC 1.A.9) family.</text>
</comment>
<comment type="subcellular location">
    <subcellularLocation>
        <location evidence="1">Membrane</location>
        <topology evidence="1">Multi-pass membrane protein</topology>
    </subcellularLocation>
</comment>
<reference evidence="8" key="2">
    <citation type="submission" date="2020-11" db="EMBL/GenBank/DDBJ databases">
        <authorList>
            <person name="McCartney M.A."/>
            <person name="Auch B."/>
            <person name="Kono T."/>
            <person name="Mallez S."/>
            <person name="Becker A."/>
            <person name="Gohl D.M."/>
            <person name="Silverstein K.A.T."/>
            <person name="Koren S."/>
            <person name="Bechman K.B."/>
            <person name="Herman A."/>
            <person name="Abrahante J.E."/>
            <person name="Garbe J."/>
        </authorList>
    </citation>
    <scope>NUCLEOTIDE SEQUENCE</scope>
    <source>
        <strain evidence="8">Duluth1</strain>
        <tissue evidence="8">Whole animal</tissue>
    </source>
</reference>
<proteinExistence type="inferred from homology"/>
<dbReference type="GO" id="GO:0005230">
    <property type="term" value="F:extracellular ligand-gated monoatomic ion channel activity"/>
    <property type="evidence" value="ECO:0007669"/>
    <property type="project" value="InterPro"/>
</dbReference>
<dbReference type="InterPro" id="IPR038050">
    <property type="entry name" value="Neuro_actylchol_rec"/>
</dbReference>
<feature type="transmembrane region" description="Helical" evidence="5">
    <location>
        <begin position="287"/>
        <end position="310"/>
    </location>
</feature>
<keyword evidence="5" id="KW-0732">Signal</keyword>
<dbReference type="PRINTS" id="PR00252">
    <property type="entry name" value="NRIONCHANNEL"/>
</dbReference>
<evidence type="ECO:0000256" key="2">
    <source>
        <dbReference type="ARBA" id="ARBA00022692"/>
    </source>
</evidence>
<evidence type="ECO:0000313" key="8">
    <source>
        <dbReference type="EMBL" id="KAH3834894.1"/>
    </source>
</evidence>
<dbReference type="GO" id="GO:0016020">
    <property type="term" value="C:membrane"/>
    <property type="evidence" value="ECO:0007669"/>
    <property type="project" value="UniProtKB-SubCell"/>
</dbReference>
<name>A0A9D4K8G3_DREPO</name>
<dbReference type="EMBL" id="JAIWYP010000004">
    <property type="protein sequence ID" value="KAH3834894.1"/>
    <property type="molecule type" value="Genomic_DNA"/>
</dbReference>
<evidence type="ECO:0000256" key="5">
    <source>
        <dbReference type="RuleBase" id="RU000687"/>
    </source>
</evidence>
<dbReference type="Gene3D" id="1.20.58.390">
    <property type="entry name" value="Neurotransmitter-gated ion-channel transmembrane domain"/>
    <property type="match status" value="1"/>
</dbReference>
<evidence type="ECO:0000259" key="7">
    <source>
        <dbReference type="Pfam" id="PF02932"/>
    </source>
</evidence>
<dbReference type="InterPro" id="IPR006202">
    <property type="entry name" value="Neur_chan_lig-bd"/>
</dbReference>
<sequence length="400" mass="44794">MLKTLCAVLILIGTCQAGTHANTKALKTDLFTNKSYDYKIRPIDDQSEAMEITVDLHLLAINEVSESAETLKTTAFLNLFWNDAFLKWDKDTTDITVAFWPQEDVWKPDIALKNSNVDYKDLGAPSLNVQNTAEGFVTWMPFHVFESTCTIDITNFPFDYQTCYLKFQAWSYRKSEVIMLGGSNGIEMSEYEPNSGWEVTATGWEIQEDSDDSAISFKLQLKRKPLYFMLSVILPIITLAILNLCVFLLPCTSGEKASYAITVFLSFAVFLTIVSSQLPKNSESVSLISVFLIIQTICSTLITVLALTLLRMSSFDDTVAIPRCLVFFVRCMKCKSYKKGSSVAPIRGAKMSDESSTAYVECSWKEVVNFLDTLLFVIFTCILVGSALGCFLQAFLNSKP</sequence>
<dbReference type="Pfam" id="PF02932">
    <property type="entry name" value="Neur_chan_memb"/>
    <property type="match status" value="1"/>
</dbReference>
<dbReference type="InterPro" id="IPR006029">
    <property type="entry name" value="Neurotrans-gated_channel_TM"/>
</dbReference>
<dbReference type="InterPro" id="IPR018000">
    <property type="entry name" value="Neurotransmitter_ion_chnl_CS"/>
</dbReference>
<feature type="chain" id="PRO_5039747645" evidence="5">
    <location>
        <begin position="18"/>
        <end position="400"/>
    </location>
</feature>
<organism evidence="8 9">
    <name type="scientific">Dreissena polymorpha</name>
    <name type="common">Zebra mussel</name>
    <name type="synonym">Mytilus polymorpha</name>
    <dbReference type="NCBI Taxonomy" id="45954"/>
    <lineage>
        <taxon>Eukaryota</taxon>
        <taxon>Metazoa</taxon>
        <taxon>Spiralia</taxon>
        <taxon>Lophotrochozoa</taxon>
        <taxon>Mollusca</taxon>
        <taxon>Bivalvia</taxon>
        <taxon>Autobranchia</taxon>
        <taxon>Heteroconchia</taxon>
        <taxon>Euheterodonta</taxon>
        <taxon>Imparidentia</taxon>
        <taxon>Neoheterodontei</taxon>
        <taxon>Myida</taxon>
        <taxon>Dreissenoidea</taxon>
        <taxon>Dreissenidae</taxon>
        <taxon>Dreissena</taxon>
    </lineage>
</organism>
<dbReference type="InterPro" id="IPR006201">
    <property type="entry name" value="Neur_channel"/>
</dbReference>
<dbReference type="Pfam" id="PF02931">
    <property type="entry name" value="Neur_chan_LBD"/>
    <property type="match status" value="1"/>
</dbReference>
<dbReference type="CDD" id="cd18989">
    <property type="entry name" value="LGIC_ECD_cation"/>
    <property type="match status" value="1"/>
</dbReference>
<dbReference type="SUPFAM" id="SSF90112">
    <property type="entry name" value="Neurotransmitter-gated ion-channel transmembrane pore"/>
    <property type="match status" value="1"/>
</dbReference>
<dbReference type="AlphaFoldDB" id="A0A9D4K8G3"/>
<dbReference type="InterPro" id="IPR036734">
    <property type="entry name" value="Neur_chan_lig-bd_sf"/>
</dbReference>
<keyword evidence="9" id="KW-1185">Reference proteome</keyword>
<evidence type="ECO:0000256" key="4">
    <source>
        <dbReference type="ARBA" id="ARBA00023136"/>
    </source>
</evidence>
<protein>
    <submittedName>
        <fullName evidence="8">Uncharacterized protein</fullName>
    </submittedName>
</protein>
<keyword evidence="5" id="KW-0407">Ion channel</keyword>
<evidence type="ECO:0000256" key="1">
    <source>
        <dbReference type="ARBA" id="ARBA00004141"/>
    </source>
</evidence>
<accession>A0A9D4K8G3</accession>
<keyword evidence="5" id="KW-0813">Transport</keyword>
<dbReference type="InterPro" id="IPR036719">
    <property type="entry name" value="Neuro-gated_channel_TM_sf"/>
</dbReference>
<evidence type="ECO:0000256" key="3">
    <source>
        <dbReference type="ARBA" id="ARBA00022989"/>
    </source>
</evidence>
<reference evidence="8" key="1">
    <citation type="journal article" date="2019" name="bioRxiv">
        <title>The Genome of the Zebra Mussel, Dreissena polymorpha: A Resource for Invasive Species Research.</title>
        <authorList>
            <person name="McCartney M.A."/>
            <person name="Auch B."/>
            <person name="Kono T."/>
            <person name="Mallez S."/>
            <person name="Zhang Y."/>
            <person name="Obille A."/>
            <person name="Becker A."/>
            <person name="Abrahante J.E."/>
            <person name="Garbe J."/>
            <person name="Badalamenti J.P."/>
            <person name="Herman A."/>
            <person name="Mangelson H."/>
            <person name="Liachko I."/>
            <person name="Sullivan S."/>
            <person name="Sone E.D."/>
            <person name="Koren S."/>
            <person name="Silverstein K.A.T."/>
            <person name="Beckman K.B."/>
            <person name="Gohl D.M."/>
        </authorList>
    </citation>
    <scope>NUCLEOTIDE SEQUENCE</scope>
    <source>
        <strain evidence="8">Duluth1</strain>
        <tissue evidence="8">Whole animal</tissue>
    </source>
</reference>
<dbReference type="FunFam" id="2.70.170.10:FF:000028">
    <property type="entry name" value="AcetylCholine Receptor"/>
    <property type="match status" value="1"/>
</dbReference>
<dbReference type="GO" id="GO:0004888">
    <property type="term" value="F:transmembrane signaling receptor activity"/>
    <property type="evidence" value="ECO:0007669"/>
    <property type="project" value="InterPro"/>
</dbReference>
<feature type="transmembrane region" description="Helical" evidence="5">
    <location>
        <begin position="374"/>
        <end position="396"/>
    </location>
</feature>
<keyword evidence="5" id="KW-0406">Ion transport</keyword>
<dbReference type="Gene3D" id="2.70.170.10">
    <property type="entry name" value="Neurotransmitter-gated ion-channel ligand-binding domain"/>
    <property type="match status" value="1"/>
</dbReference>
<evidence type="ECO:0000313" key="9">
    <source>
        <dbReference type="Proteomes" id="UP000828390"/>
    </source>
</evidence>
<feature type="domain" description="Neurotransmitter-gated ion-channel ligand-binding" evidence="6">
    <location>
        <begin position="25"/>
        <end position="225"/>
    </location>
</feature>
<keyword evidence="2 5" id="KW-0812">Transmembrane</keyword>
<dbReference type="PROSITE" id="PS00236">
    <property type="entry name" value="NEUROTR_ION_CHANNEL"/>
    <property type="match status" value="1"/>
</dbReference>
<dbReference type="Proteomes" id="UP000828390">
    <property type="component" value="Unassembled WGS sequence"/>
</dbReference>
<dbReference type="SUPFAM" id="SSF63712">
    <property type="entry name" value="Nicotinic receptor ligand binding domain-like"/>
    <property type="match status" value="1"/>
</dbReference>